<comment type="caution">
    <text evidence="2">The sequence shown here is derived from an EMBL/GenBank/DDBJ whole genome shotgun (WGS) entry which is preliminary data.</text>
</comment>
<sequence>MECDFARAVWFASPYGLLLRTDWDDNDHDWAAICAIFSWHIWKARCSTVFQSKSISPLHLGREILKDLSQYANPKEHISRTLPYIASIEPPTPASWSLPNFDYLKINFDGSFTETNLAGGSGFICCDSTGTFCGAGAGPTLVLLAGEAESAAALSTITWAKEMSKTNIILEGDSKQVIDYINGSGGDYFEWRCKPILDKVRELKATIPNCQCNYTARVGNKAADTLSKYGRSLSLLTFWINSHPLFITDVINMDYVTMLGHQPLNT</sequence>
<name>A0A200QKI9_MACCD</name>
<dbReference type="OrthoDB" id="1906820at2759"/>
<dbReference type="InterPro" id="IPR012337">
    <property type="entry name" value="RNaseH-like_sf"/>
</dbReference>
<dbReference type="Proteomes" id="UP000195402">
    <property type="component" value="Unassembled WGS sequence"/>
</dbReference>
<organism evidence="2 3">
    <name type="scientific">Macleaya cordata</name>
    <name type="common">Five-seeded plume-poppy</name>
    <name type="synonym">Bocconia cordata</name>
    <dbReference type="NCBI Taxonomy" id="56857"/>
    <lineage>
        <taxon>Eukaryota</taxon>
        <taxon>Viridiplantae</taxon>
        <taxon>Streptophyta</taxon>
        <taxon>Embryophyta</taxon>
        <taxon>Tracheophyta</taxon>
        <taxon>Spermatophyta</taxon>
        <taxon>Magnoliopsida</taxon>
        <taxon>Ranunculales</taxon>
        <taxon>Papaveraceae</taxon>
        <taxon>Papaveroideae</taxon>
        <taxon>Macleaya</taxon>
    </lineage>
</organism>
<dbReference type="InParanoid" id="A0A200QKI9"/>
<dbReference type="PANTHER" id="PTHR47074">
    <property type="entry name" value="BNAC02G40300D PROTEIN"/>
    <property type="match status" value="1"/>
</dbReference>
<dbReference type="GO" id="GO:0003676">
    <property type="term" value="F:nucleic acid binding"/>
    <property type="evidence" value="ECO:0007669"/>
    <property type="project" value="InterPro"/>
</dbReference>
<dbReference type="PANTHER" id="PTHR47074:SF11">
    <property type="entry name" value="REVERSE TRANSCRIPTASE-LIKE PROTEIN"/>
    <property type="match status" value="1"/>
</dbReference>
<dbReference type="InterPro" id="IPR052929">
    <property type="entry name" value="RNase_H-like_EbsB-rel"/>
</dbReference>
<dbReference type="OMA" id="ISAWRSK"/>
<evidence type="ECO:0000313" key="3">
    <source>
        <dbReference type="Proteomes" id="UP000195402"/>
    </source>
</evidence>
<dbReference type="Pfam" id="PF13456">
    <property type="entry name" value="RVT_3"/>
    <property type="match status" value="1"/>
</dbReference>
<feature type="domain" description="RNase H type-1" evidence="1">
    <location>
        <begin position="107"/>
        <end position="229"/>
    </location>
</feature>
<dbReference type="AlphaFoldDB" id="A0A200QKI9"/>
<dbReference type="SUPFAM" id="SSF53098">
    <property type="entry name" value="Ribonuclease H-like"/>
    <property type="match status" value="1"/>
</dbReference>
<dbReference type="InterPro" id="IPR036397">
    <property type="entry name" value="RNaseH_sf"/>
</dbReference>
<dbReference type="EMBL" id="MVGT01001758">
    <property type="protein sequence ID" value="OVA10954.1"/>
    <property type="molecule type" value="Genomic_DNA"/>
</dbReference>
<dbReference type="InterPro" id="IPR044730">
    <property type="entry name" value="RNase_H-like_dom_plant"/>
</dbReference>
<dbReference type="InterPro" id="IPR002156">
    <property type="entry name" value="RNaseH_domain"/>
</dbReference>
<reference evidence="2 3" key="1">
    <citation type="journal article" date="2017" name="Mol. Plant">
        <title>The Genome of Medicinal Plant Macleaya cordata Provides New Insights into Benzylisoquinoline Alkaloids Metabolism.</title>
        <authorList>
            <person name="Liu X."/>
            <person name="Liu Y."/>
            <person name="Huang P."/>
            <person name="Ma Y."/>
            <person name="Qing Z."/>
            <person name="Tang Q."/>
            <person name="Cao H."/>
            <person name="Cheng P."/>
            <person name="Zheng Y."/>
            <person name="Yuan Z."/>
            <person name="Zhou Y."/>
            <person name="Liu J."/>
            <person name="Tang Z."/>
            <person name="Zhuo Y."/>
            <person name="Zhang Y."/>
            <person name="Yu L."/>
            <person name="Huang J."/>
            <person name="Yang P."/>
            <person name="Peng Q."/>
            <person name="Zhang J."/>
            <person name="Jiang W."/>
            <person name="Zhang Z."/>
            <person name="Lin K."/>
            <person name="Ro D.K."/>
            <person name="Chen X."/>
            <person name="Xiong X."/>
            <person name="Shang Y."/>
            <person name="Huang S."/>
            <person name="Zeng J."/>
        </authorList>
    </citation>
    <scope>NUCLEOTIDE SEQUENCE [LARGE SCALE GENOMIC DNA]</scope>
    <source>
        <strain evidence="3">cv. BLH2017</strain>
        <tissue evidence="2">Root</tissue>
    </source>
</reference>
<proteinExistence type="predicted"/>
<protein>
    <recommendedName>
        <fullName evidence="1">RNase H type-1 domain-containing protein</fullName>
    </recommendedName>
</protein>
<accession>A0A200QKI9</accession>
<gene>
    <name evidence="2" type="ORF">BVC80_7757g6</name>
</gene>
<evidence type="ECO:0000313" key="2">
    <source>
        <dbReference type="EMBL" id="OVA10954.1"/>
    </source>
</evidence>
<dbReference type="GO" id="GO:0004523">
    <property type="term" value="F:RNA-DNA hybrid ribonuclease activity"/>
    <property type="evidence" value="ECO:0007669"/>
    <property type="project" value="InterPro"/>
</dbReference>
<evidence type="ECO:0000259" key="1">
    <source>
        <dbReference type="Pfam" id="PF13456"/>
    </source>
</evidence>
<keyword evidence="3" id="KW-1185">Reference proteome</keyword>
<dbReference type="CDD" id="cd06222">
    <property type="entry name" value="RNase_H_like"/>
    <property type="match status" value="1"/>
</dbReference>
<dbReference type="Gene3D" id="3.30.420.10">
    <property type="entry name" value="Ribonuclease H-like superfamily/Ribonuclease H"/>
    <property type="match status" value="1"/>
</dbReference>